<feature type="domain" description="Threonine synthase N-terminal" evidence="14">
    <location>
        <begin position="4"/>
        <end position="78"/>
    </location>
</feature>
<feature type="domain" description="Tryptophan synthase beta chain-like PALP" evidence="13">
    <location>
        <begin position="97"/>
        <end position="366"/>
    </location>
</feature>
<dbReference type="Pfam" id="PF14821">
    <property type="entry name" value="Thr_synth_N"/>
    <property type="match status" value="1"/>
</dbReference>
<protein>
    <recommendedName>
        <fullName evidence="5 11">Threonine synthase</fullName>
        <ecNumber evidence="4 11">4.2.3.1</ecNumber>
    </recommendedName>
</protein>
<gene>
    <name evidence="15" type="primary">thrC</name>
    <name evidence="15" type="ORF">E5162_07850</name>
</gene>
<dbReference type="OrthoDB" id="9763107at2"/>
<evidence type="ECO:0000313" key="15">
    <source>
        <dbReference type="EMBL" id="TGY92972.1"/>
    </source>
</evidence>
<dbReference type="PANTHER" id="PTHR42690">
    <property type="entry name" value="THREONINE SYNTHASE FAMILY MEMBER"/>
    <property type="match status" value="1"/>
</dbReference>
<comment type="catalytic activity">
    <reaction evidence="10">
        <text>O-phospho-L-homoserine + H2O = L-threonine + phosphate</text>
        <dbReference type="Rhea" id="RHEA:10840"/>
        <dbReference type="ChEBI" id="CHEBI:15377"/>
        <dbReference type="ChEBI" id="CHEBI:43474"/>
        <dbReference type="ChEBI" id="CHEBI:57590"/>
        <dbReference type="ChEBI" id="CHEBI:57926"/>
        <dbReference type="EC" id="4.2.3.1"/>
    </reaction>
</comment>
<dbReference type="Gene3D" id="3.90.1380.10">
    <property type="entry name" value="Threonine synthase, N-terminal domain"/>
    <property type="match status" value="1"/>
</dbReference>
<dbReference type="InterPro" id="IPR037158">
    <property type="entry name" value="Thr_synth_N_sf"/>
</dbReference>
<evidence type="ECO:0000256" key="3">
    <source>
        <dbReference type="ARBA" id="ARBA00005517"/>
    </source>
</evidence>
<evidence type="ECO:0000256" key="10">
    <source>
        <dbReference type="ARBA" id="ARBA00049144"/>
    </source>
</evidence>
<dbReference type="InterPro" id="IPR051166">
    <property type="entry name" value="Threonine_Synthase"/>
</dbReference>
<comment type="pathway">
    <text evidence="2">Amino-acid biosynthesis; L-threonine biosynthesis; L-threonine from L-aspartate: step 5/5.</text>
</comment>
<evidence type="ECO:0000256" key="7">
    <source>
        <dbReference type="ARBA" id="ARBA00022697"/>
    </source>
</evidence>
<dbReference type="InterPro" id="IPR004450">
    <property type="entry name" value="Thr_synthase-like"/>
</dbReference>
<evidence type="ECO:0000256" key="12">
    <source>
        <dbReference type="PIRSR" id="PIRSR604450-51"/>
    </source>
</evidence>
<comment type="cofactor">
    <cofactor evidence="1 12">
        <name>pyridoxal 5'-phosphate</name>
        <dbReference type="ChEBI" id="CHEBI:597326"/>
    </cofactor>
</comment>
<dbReference type="EC" id="4.2.3.1" evidence="4 11"/>
<comment type="similarity">
    <text evidence="3">Belongs to the threonine synthase family.</text>
</comment>
<keyword evidence="8 12" id="KW-0663">Pyridoxal phosphate</keyword>
<evidence type="ECO:0000256" key="8">
    <source>
        <dbReference type="ARBA" id="ARBA00022898"/>
    </source>
</evidence>
<evidence type="ECO:0000256" key="11">
    <source>
        <dbReference type="NCBIfam" id="TIGR00260"/>
    </source>
</evidence>
<keyword evidence="6" id="KW-0028">Amino-acid biosynthesis</keyword>
<organism evidence="15 16">
    <name type="scientific">Marinicauda pacifica</name>
    <dbReference type="NCBI Taxonomy" id="1133559"/>
    <lineage>
        <taxon>Bacteria</taxon>
        <taxon>Pseudomonadati</taxon>
        <taxon>Pseudomonadota</taxon>
        <taxon>Alphaproteobacteria</taxon>
        <taxon>Maricaulales</taxon>
        <taxon>Maricaulaceae</taxon>
        <taxon>Marinicauda</taxon>
    </lineage>
</organism>
<sequence length="433" mass="46169">MKMVSTRADSPPVSLSEAIRQGQAPDGGLYMPCELPSAAMGEAPETLSLPKSAARFLAPVFSGDALASELAEICETAFDFDVPLVQPDPARPGLHVLELFHGPTGAFKDFGGRFLMECLDRLSDPRAPLTVLAATSGDTGGAVGCAAEGRAGVRAVILFAKGRVSAFQRHQLTCWDAPVSALEVDGDFDACQALVKAAFRDRTLRERHHLTSANSINLARLLPQAAYLAWAVRRVEASTGRRPGLILPTGNLGHGVAAAIAAAMGAPVGPLVLATNANATLSDWAKTGEYTPRASIATIANAMDVGAPSNFERLSAMRDVAESARVERVDDEQIRARIRADYETSGYVWCPHSATAAEAYARLEAKEREARPWIVAATAHPYKFADIVEPLIGRSVVPTPALRAVTDRESRARPLKPELSALADHLDHRLETA</sequence>
<reference evidence="15 16" key="1">
    <citation type="journal article" date="2013" name="Int. J. Syst. Evol. Microbiol.">
        <title>Marinicauda pacifica gen. nov., sp. nov., a prosthecate alphaproteobacterium of the family Hyphomonadaceae isolated from deep seawater.</title>
        <authorList>
            <person name="Zhang X.Y."/>
            <person name="Li G.W."/>
            <person name="Wang C.S."/>
            <person name="Zhang Y.J."/>
            <person name="Xu X.W."/>
            <person name="Li H."/>
            <person name="Liu A."/>
            <person name="Liu C."/>
            <person name="Xie B.B."/>
            <person name="Qin Q.L."/>
            <person name="Xu Z."/>
            <person name="Chen X.L."/>
            <person name="Zhou B.C."/>
            <person name="Zhang Y.Z."/>
        </authorList>
    </citation>
    <scope>NUCLEOTIDE SEQUENCE [LARGE SCALE GENOMIC DNA]</scope>
    <source>
        <strain evidence="15 16">P-1 km-3</strain>
    </source>
</reference>
<evidence type="ECO:0000256" key="1">
    <source>
        <dbReference type="ARBA" id="ARBA00001933"/>
    </source>
</evidence>
<dbReference type="EMBL" id="SRXV01000002">
    <property type="protein sequence ID" value="TGY92972.1"/>
    <property type="molecule type" value="Genomic_DNA"/>
</dbReference>
<dbReference type="NCBIfam" id="TIGR00260">
    <property type="entry name" value="thrC"/>
    <property type="match status" value="1"/>
</dbReference>
<evidence type="ECO:0000313" key="16">
    <source>
        <dbReference type="Proteomes" id="UP000305451"/>
    </source>
</evidence>
<dbReference type="Proteomes" id="UP000305451">
    <property type="component" value="Unassembled WGS sequence"/>
</dbReference>
<dbReference type="UniPathway" id="UPA00050">
    <property type="reaction ID" value="UER00065"/>
</dbReference>
<evidence type="ECO:0000256" key="4">
    <source>
        <dbReference type="ARBA" id="ARBA00013028"/>
    </source>
</evidence>
<evidence type="ECO:0000256" key="5">
    <source>
        <dbReference type="ARBA" id="ARBA00018679"/>
    </source>
</evidence>
<dbReference type="RefSeq" id="WP_135944619.1">
    <property type="nucleotide sequence ID" value="NZ_BMEI01000002.1"/>
</dbReference>
<evidence type="ECO:0000256" key="6">
    <source>
        <dbReference type="ARBA" id="ARBA00022605"/>
    </source>
</evidence>
<dbReference type="InterPro" id="IPR036052">
    <property type="entry name" value="TrpB-like_PALP_sf"/>
</dbReference>
<dbReference type="InterPro" id="IPR000634">
    <property type="entry name" value="Ser/Thr_deHydtase_PyrdxlP-BS"/>
</dbReference>
<dbReference type="PANTHER" id="PTHR42690:SF1">
    <property type="entry name" value="THREONINE SYNTHASE-LIKE 2"/>
    <property type="match status" value="1"/>
</dbReference>
<evidence type="ECO:0000259" key="14">
    <source>
        <dbReference type="Pfam" id="PF14821"/>
    </source>
</evidence>
<evidence type="ECO:0000256" key="9">
    <source>
        <dbReference type="ARBA" id="ARBA00023239"/>
    </source>
</evidence>
<dbReference type="InterPro" id="IPR001926">
    <property type="entry name" value="TrpB-like_PALP"/>
</dbReference>
<dbReference type="SUPFAM" id="SSF53686">
    <property type="entry name" value="Tryptophan synthase beta subunit-like PLP-dependent enzymes"/>
    <property type="match status" value="1"/>
</dbReference>
<dbReference type="Gene3D" id="3.40.50.1100">
    <property type="match status" value="2"/>
</dbReference>
<accession>A0A4S2HBU0</accession>
<dbReference type="PROSITE" id="PS00165">
    <property type="entry name" value="DEHYDRATASE_SER_THR"/>
    <property type="match status" value="1"/>
</dbReference>
<evidence type="ECO:0000256" key="2">
    <source>
        <dbReference type="ARBA" id="ARBA00004979"/>
    </source>
</evidence>
<dbReference type="AlphaFoldDB" id="A0A4S2HBU0"/>
<dbReference type="InterPro" id="IPR029144">
    <property type="entry name" value="Thr_synth_N"/>
</dbReference>
<dbReference type="GO" id="GO:0004795">
    <property type="term" value="F:threonine synthase activity"/>
    <property type="evidence" value="ECO:0007669"/>
    <property type="project" value="UniProtKB-UniRule"/>
</dbReference>
<keyword evidence="16" id="KW-1185">Reference proteome</keyword>
<dbReference type="GO" id="GO:0009088">
    <property type="term" value="P:threonine biosynthetic process"/>
    <property type="evidence" value="ECO:0007669"/>
    <property type="project" value="UniProtKB-UniRule"/>
</dbReference>
<comment type="caution">
    <text evidence="15">The sequence shown here is derived from an EMBL/GenBank/DDBJ whole genome shotgun (WGS) entry which is preliminary data.</text>
</comment>
<evidence type="ECO:0000259" key="13">
    <source>
        <dbReference type="Pfam" id="PF00291"/>
    </source>
</evidence>
<keyword evidence="9 15" id="KW-0456">Lyase</keyword>
<keyword evidence="7" id="KW-0791">Threonine biosynthesis</keyword>
<proteinExistence type="inferred from homology"/>
<name>A0A4S2HBU0_9PROT</name>
<dbReference type="GO" id="GO:0030170">
    <property type="term" value="F:pyridoxal phosphate binding"/>
    <property type="evidence" value="ECO:0007669"/>
    <property type="project" value="InterPro"/>
</dbReference>
<feature type="modified residue" description="N6-(pyridoxal phosphate)lysine" evidence="12">
    <location>
        <position position="108"/>
    </location>
</feature>
<dbReference type="Pfam" id="PF00291">
    <property type="entry name" value="PALP"/>
    <property type="match status" value="1"/>
</dbReference>